<dbReference type="Gene3D" id="3.40.50.2000">
    <property type="entry name" value="Glycogen Phosphorylase B"/>
    <property type="match status" value="1"/>
</dbReference>
<reference evidence="2 3" key="1">
    <citation type="submission" date="2020-07" db="EMBL/GenBank/DDBJ databases">
        <title>Sequencing the genomes of 1000 actinobacteria strains.</title>
        <authorList>
            <person name="Klenk H.-P."/>
        </authorList>
    </citation>
    <scope>NUCLEOTIDE SEQUENCE [LARGE SCALE GENOMIC DNA]</scope>
    <source>
        <strain evidence="2 3">DSM 15475</strain>
    </source>
</reference>
<dbReference type="Proteomes" id="UP000535437">
    <property type="component" value="Unassembled WGS sequence"/>
</dbReference>
<dbReference type="EMBL" id="JACCFY010000001">
    <property type="protein sequence ID" value="NYJ77014.1"/>
    <property type="molecule type" value="Genomic_DNA"/>
</dbReference>
<dbReference type="SUPFAM" id="SSF53756">
    <property type="entry name" value="UDP-Glycosyltransferase/glycogen phosphorylase"/>
    <property type="match status" value="1"/>
</dbReference>
<evidence type="ECO:0008006" key="4">
    <source>
        <dbReference type="Google" id="ProtNLM"/>
    </source>
</evidence>
<dbReference type="AlphaFoldDB" id="A0A7Z0K7Y6"/>
<comment type="caution">
    <text evidence="2">The sequence shown here is derived from an EMBL/GenBank/DDBJ whole genome shotgun (WGS) entry which is preliminary data.</text>
</comment>
<dbReference type="RefSeq" id="WP_179540554.1">
    <property type="nucleotide sequence ID" value="NZ_BAAALL010000013.1"/>
</dbReference>
<organism evidence="2 3">
    <name type="scientific">Nesterenkonia xinjiangensis</name>
    <dbReference type="NCBI Taxonomy" id="225327"/>
    <lineage>
        <taxon>Bacteria</taxon>
        <taxon>Bacillati</taxon>
        <taxon>Actinomycetota</taxon>
        <taxon>Actinomycetes</taxon>
        <taxon>Micrococcales</taxon>
        <taxon>Micrococcaceae</taxon>
        <taxon>Nesterenkonia</taxon>
    </lineage>
</organism>
<feature type="region of interest" description="Disordered" evidence="1">
    <location>
        <begin position="181"/>
        <end position="203"/>
    </location>
</feature>
<evidence type="ECO:0000256" key="1">
    <source>
        <dbReference type="SAM" id="MobiDB-lite"/>
    </source>
</evidence>
<keyword evidence="3" id="KW-1185">Reference proteome</keyword>
<gene>
    <name evidence="2" type="ORF">HNR09_000425</name>
</gene>
<evidence type="ECO:0000313" key="2">
    <source>
        <dbReference type="EMBL" id="NYJ77014.1"/>
    </source>
</evidence>
<proteinExistence type="predicted"/>
<evidence type="ECO:0000313" key="3">
    <source>
        <dbReference type="Proteomes" id="UP000535437"/>
    </source>
</evidence>
<name>A0A7Z0K7Y6_9MICC</name>
<accession>A0A7Z0K7Y6</accession>
<protein>
    <recommendedName>
        <fullName evidence="4">Glycosyl transferases group 1</fullName>
    </recommendedName>
</protein>
<sequence>METRAEYDVVQISDFRLPGGTTSSIAEEVRAQSQAGLSTAVMHAAGSVTGYPIPWSTHIRRILDLPGVHVATPRDRLHAKVLVIRHPTVIWSTPSTFDHVTADEVVVVVNHAAIDGGGTQHYDVEATDRRVRSLFCRDPIWAPIGPVVRGTVLQQTQAVPLLETDWVNIFQMPAGSTTREGFVSSKPVIGRHSRPQPGKWPDTKEDILAAYPNSEGYDVQILGGAKIARRKIGWIPGRWTVIPFGGEEPFNFLRRIDFWVYMHHPDLREAFGRAAMEALAAGCVAILPPYMKELFGDAALYAEPSEVLKLVDDHWRSPEKYLKQSRRAQEFARGFSPDMHLRRLHKLGVELPAAPAAEPRDLSRRPCAAVPTVVLCLSTADLKLSRGIAQHLRRSGAPVVVAMFSDHPAEVALDEGEIHVPSAASFNIPEEAGDAARRRYVVRRLGLLLGSAEARRVVTVSGEVPEPVMEALEGRAIEHHWVRPDDGAPLDVQLAVRMSGVSAVDAETTQEDVAVKILEESALWA</sequence>